<dbReference type="PANTHER" id="PTHR32089">
    <property type="entry name" value="METHYL-ACCEPTING CHEMOTAXIS PROTEIN MCPB"/>
    <property type="match status" value="1"/>
</dbReference>
<keyword evidence="5" id="KW-0472">Membrane</keyword>
<dbReference type="CDD" id="cd19411">
    <property type="entry name" value="MCP2201-like_sensor"/>
    <property type="match status" value="1"/>
</dbReference>
<evidence type="ECO:0000256" key="5">
    <source>
        <dbReference type="SAM" id="Phobius"/>
    </source>
</evidence>
<dbReference type="PROSITE" id="PS50111">
    <property type="entry name" value="CHEMOTAXIS_TRANSDUC_2"/>
    <property type="match status" value="1"/>
</dbReference>
<dbReference type="GO" id="GO:0016020">
    <property type="term" value="C:membrane"/>
    <property type="evidence" value="ECO:0007669"/>
    <property type="project" value="InterPro"/>
</dbReference>
<evidence type="ECO:0000259" key="6">
    <source>
        <dbReference type="PROSITE" id="PS50111"/>
    </source>
</evidence>
<organism evidence="8 9">
    <name type="scientific">Pectinatus brassicae</name>
    <dbReference type="NCBI Taxonomy" id="862415"/>
    <lineage>
        <taxon>Bacteria</taxon>
        <taxon>Bacillati</taxon>
        <taxon>Bacillota</taxon>
        <taxon>Negativicutes</taxon>
        <taxon>Selenomonadales</taxon>
        <taxon>Selenomonadaceae</taxon>
        <taxon>Pectinatus</taxon>
    </lineage>
</organism>
<keyword evidence="5" id="KW-0812">Transmembrane</keyword>
<gene>
    <name evidence="8" type="ORF">HNR32_000409</name>
</gene>
<dbReference type="PANTHER" id="PTHR32089:SF112">
    <property type="entry name" value="LYSOZYME-LIKE PROTEIN-RELATED"/>
    <property type="match status" value="1"/>
</dbReference>
<comment type="caution">
    <text evidence="8">The sequence shown here is derived from an EMBL/GenBank/DDBJ whole genome shotgun (WGS) entry which is preliminary data.</text>
</comment>
<evidence type="ECO:0000256" key="4">
    <source>
        <dbReference type="SAM" id="MobiDB-lite"/>
    </source>
</evidence>
<dbReference type="EMBL" id="JACHFH010000003">
    <property type="protein sequence ID" value="MBB5335289.1"/>
    <property type="molecule type" value="Genomic_DNA"/>
</dbReference>
<feature type="domain" description="HAMP" evidence="7">
    <location>
        <begin position="213"/>
        <end position="268"/>
    </location>
</feature>
<feature type="transmembrane region" description="Helical" evidence="5">
    <location>
        <begin position="186"/>
        <end position="212"/>
    </location>
</feature>
<dbReference type="SMART" id="SM00283">
    <property type="entry name" value="MA"/>
    <property type="match status" value="1"/>
</dbReference>
<dbReference type="CDD" id="cd11386">
    <property type="entry name" value="MCP_signal"/>
    <property type="match status" value="1"/>
</dbReference>
<dbReference type="PRINTS" id="PR00260">
    <property type="entry name" value="CHEMTRNSDUCR"/>
</dbReference>
<sequence length="573" mass="62257">MDIFSNLKVTHRLVLLTVILLLSVICVSLTGFYFINKAKNSMDTLYSEKLTAVKLTYENRTHGRKIEADVAELMLTNNPSENDRLAKDIESRSSAITENLKKFEQIPMDSEEKTNLSKVYDALEKYRSTRIKIFDLAMANKNDEANVLFDAQGKQLSENFSVAIRALADSSVASAQKMNEQNKADFSFAITIFAAITILSIIIGTLLGWAIIKQIKTRLHDFSEYINVLAQGNFSVAVSEKSLHDNSEFGIVSISIEKMRDSIKKLISHSASLSDQLAASSEELTANATQSAQTANQTAISITEVASSANLQSQLAANADSMTKQISDAVDQVAMDMQTVSTAAENTASTANDGEDALNQAIKQMKTIEDKTNTTGDVIGELEENSKQIGQIVDVISNIAGQTNLLALNAAIEAARAGEAGKGFAVVAEEVRKLAEQSQDAAKKITELIGQVQAKTSNVVSFMDDSKQEVQTGATVIANAGESFEKILHMVRDITAKIHNISSAIKKVTDHTENVVTAMKNIDIESRKSSEETQTISAATEEQSASVEEIASASRHLAEMAEELQHAIKEFSI</sequence>
<feature type="domain" description="Methyl-accepting transducer" evidence="6">
    <location>
        <begin position="287"/>
        <end position="558"/>
    </location>
</feature>
<evidence type="ECO:0000313" key="8">
    <source>
        <dbReference type="EMBL" id="MBB5335289.1"/>
    </source>
</evidence>
<dbReference type="Proteomes" id="UP000559117">
    <property type="component" value="Unassembled WGS sequence"/>
</dbReference>
<keyword evidence="1 3" id="KW-0807">Transducer</keyword>
<reference evidence="8 9" key="1">
    <citation type="submission" date="2020-08" db="EMBL/GenBank/DDBJ databases">
        <title>Genomic Encyclopedia of Type Strains, Phase IV (KMG-IV): sequencing the most valuable type-strain genomes for metagenomic binning, comparative biology and taxonomic classification.</title>
        <authorList>
            <person name="Goeker M."/>
        </authorList>
    </citation>
    <scope>NUCLEOTIDE SEQUENCE [LARGE SCALE GENOMIC DNA]</scope>
    <source>
        <strain evidence="8 9">DSM 24661</strain>
    </source>
</reference>
<dbReference type="AlphaFoldDB" id="A0A840UE33"/>
<dbReference type="Pfam" id="PF12729">
    <property type="entry name" value="4HB_MCP_1"/>
    <property type="match status" value="1"/>
</dbReference>
<dbReference type="RefSeq" id="WP_183859140.1">
    <property type="nucleotide sequence ID" value="NZ_JACHFH010000003.1"/>
</dbReference>
<dbReference type="PROSITE" id="PS50885">
    <property type="entry name" value="HAMP"/>
    <property type="match status" value="1"/>
</dbReference>
<dbReference type="InterPro" id="IPR003660">
    <property type="entry name" value="HAMP_dom"/>
</dbReference>
<keyword evidence="5" id="KW-1133">Transmembrane helix</keyword>
<dbReference type="Gene3D" id="1.10.287.950">
    <property type="entry name" value="Methyl-accepting chemotaxis protein"/>
    <property type="match status" value="1"/>
</dbReference>
<evidence type="ECO:0000256" key="3">
    <source>
        <dbReference type="PROSITE-ProRule" id="PRU00284"/>
    </source>
</evidence>
<evidence type="ECO:0000256" key="1">
    <source>
        <dbReference type="ARBA" id="ARBA00023224"/>
    </source>
</evidence>
<name>A0A840UE33_9FIRM</name>
<dbReference type="InterPro" id="IPR024478">
    <property type="entry name" value="HlyB_4HB_MCP"/>
</dbReference>
<protein>
    <submittedName>
        <fullName evidence="8">Methyl-accepting chemotaxis protein</fullName>
    </submittedName>
</protein>
<comment type="similarity">
    <text evidence="2">Belongs to the methyl-accepting chemotaxis (MCP) protein family.</text>
</comment>
<accession>A0A840UE33</accession>
<evidence type="ECO:0000259" key="7">
    <source>
        <dbReference type="PROSITE" id="PS50885"/>
    </source>
</evidence>
<feature type="transmembrane region" description="Helical" evidence="5">
    <location>
        <begin position="12"/>
        <end position="35"/>
    </location>
</feature>
<dbReference type="InterPro" id="IPR004090">
    <property type="entry name" value="Chemotax_Me-accpt_rcpt"/>
</dbReference>
<feature type="compositionally biased region" description="Polar residues" evidence="4">
    <location>
        <begin position="532"/>
        <end position="546"/>
    </location>
</feature>
<dbReference type="GO" id="GO:0006935">
    <property type="term" value="P:chemotaxis"/>
    <property type="evidence" value="ECO:0007669"/>
    <property type="project" value="InterPro"/>
</dbReference>
<dbReference type="SUPFAM" id="SSF58104">
    <property type="entry name" value="Methyl-accepting chemotaxis protein (MCP) signaling domain"/>
    <property type="match status" value="1"/>
</dbReference>
<dbReference type="InterPro" id="IPR004089">
    <property type="entry name" value="MCPsignal_dom"/>
</dbReference>
<dbReference type="GO" id="GO:0004888">
    <property type="term" value="F:transmembrane signaling receptor activity"/>
    <property type="evidence" value="ECO:0007669"/>
    <property type="project" value="InterPro"/>
</dbReference>
<evidence type="ECO:0000313" key="9">
    <source>
        <dbReference type="Proteomes" id="UP000559117"/>
    </source>
</evidence>
<dbReference type="Pfam" id="PF00015">
    <property type="entry name" value="MCPsignal"/>
    <property type="match status" value="1"/>
</dbReference>
<proteinExistence type="inferred from homology"/>
<dbReference type="InterPro" id="IPR047347">
    <property type="entry name" value="YvaQ-like_sensor"/>
</dbReference>
<feature type="region of interest" description="Disordered" evidence="4">
    <location>
        <begin position="526"/>
        <end position="546"/>
    </location>
</feature>
<keyword evidence="9" id="KW-1185">Reference proteome</keyword>
<dbReference type="GO" id="GO:0007165">
    <property type="term" value="P:signal transduction"/>
    <property type="evidence" value="ECO:0007669"/>
    <property type="project" value="UniProtKB-KW"/>
</dbReference>
<dbReference type="SMART" id="SM00304">
    <property type="entry name" value="HAMP"/>
    <property type="match status" value="2"/>
</dbReference>
<evidence type="ECO:0000256" key="2">
    <source>
        <dbReference type="ARBA" id="ARBA00029447"/>
    </source>
</evidence>